<dbReference type="EMBL" id="CP001731">
    <property type="protein sequence ID" value="ADB87795.1"/>
    <property type="molecule type" value="Genomic_DNA"/>
</dbReference>
<sequence>MVLFLYVNIYLVTGKRAFLIIYLYSEKTGLDRIKLQREI</sequence>
<name>D2PDM5_SACI9</name>
<dbReference type="KEGG" id="sii:LD85_2143"/>
<feature type="transmembrane region" description="Helical" evidence="1">
    <location>
        <begin position="6"/>
        <end position="24"/>
    </location>
</feature>
<evidence type="ECO:0000256" key="1">
    <source>
        <dbReference type="SAM" id="Phobius"/>
    </source>
</evidence>
<dbReference type="Proteomes" id="UP000001404">
    <property type="component" value="Chromosome"/>
</dbReference>
<dbReference type="HOGENOM" id="CLU_3302902_0_0_2"/>
<evidence type="ECO:0000313" key="3">
    <source>
        <dbReference type="Proteomes" id="UP000001404"/>
    </source>
</evidence>
<reference evidence="3" key="1">
    <citation type="journal article" date="2009" name="Proc. Natl. Acad. Sci. U.S.A.">
        <title>Biogeography of the Sulfolobus islandicus pan-genome.</title>
        <authorList>
            <person name="Reno M.L."/>
            <person name="Held N.L."/>
            <person name="Fields C.J."/>
            <person name="Burke P.V."/>
            <person name="Whitaker R.J."/>
        </authorList>
    </citation>
    <scope>NUCLEOTIDE SEQUENCE [LARGE SCALE GENOMIC DNA]</scope>
    <source>
        <strain evidence="3">L.D.8.5 / Lassen #2</strain>
    </source>
</reference>
<accession>D2PDM5</accession>
<gene>
    <name evidence="2" type="ordered locus">LD85_2143</name>
</gene>
<evidence type="ECO:0000313" key="2">
    <source>
        <dbReference type="EMBL" id="ADB87795.1"/>
    </source>
</evidence>
<keyword evidence="1" id="KW-0472">Membrane</keyword>
<keyword evidence="1" id="KW-0812">Transmembrane</keyword>
<keyword evidence="1" id="KW-1133">Transmembrane helix</keyword>
<proteinExistence type="predicted"/>
<dbReference type="AlphaFoldDB" id="D2PDM5"/>
<organism evidence="2 3">
    <name type="scientific">Saccharolobus islandicus (strain L.D.8.5 / Lassen #2)</name>
    <name type="common">Sulfolobus islandicus</name>
    <dbReference type="NCBI Taxonomy" id="425944"/>
    <lineage>
        <taxon>Archaea</taxon>
        <taxon>Thermoproteota</taxon>
        <taxon>Thermoprotei</taxon>
        <taxon>Sulfolobales</taxon>
        <taxon>Sulfolobaceae</taxon>
        <taxon>Saccharolobus</taxon>
    </lineage>
</organism>
<protein>
    <submittedName>
        <fullName evidence="2">Uncharacterized protein</fullName>
    </submittedName>
</protein>